<gene>
    <name evidence="2" type="ORF">DBZ45_04765</name>
</gene>
<dbReference type="RefSeq" id="WP_111902794.1">
    <property type="nucleotide sequence ID" value="NZ_QLNP01000062.1"/>
</dbReference>
<organism evidence="2 3">
    <name type="scientific">Arthrobacter globiformis</name>
    <dbReference type="NCBI Taxonomy" id="1665"/>
    <lineage>
        <taxon>Bacteria</taxon>
        <taxon>Bacillati</taxon>
        <taxon>Actinomycetota</taxon>
        <taxon>Actinomycetes</taxon>
        <taxon>Micrococcales</taxon>
        <taxon>Micrococcaceae</taxon>
        <taxon>Arthrobacter</taxon>
    </lineage>
</organism>
<reference evidence="2 3" key="1">
    <citation type="submission" date="2018-04" db="EMBL/GenBank/DDBJ databases">
        <title>Bacteria isolated from cave deposits of Manipur.</title>
        <authorList>
            <person name="Sahoo D."/>
            <person name="Sarangthem I."/>
            <person name="Nandeibam J."/>
        </authorList>
    </citation>
    <scope>NUCLEOTIDE SEQUENCE [LARGE SCALE GENOMIC DNA]</scope>
    <source>
        <strain evidence="3">mrc11</strain>
    </source>
</reference>
<name>A0A328HLM5_ARTGO</name>
<evidence type="ECO:0000313" key="3">
    <source>
        <dbReference type="Proteomes" id="UP000249166"/>
    </source>
</evidence>
<dbReference type="EMBL" id="QLNP01000062">
    <property type="protein sequence ID" value="RAM38325.1"/>
    <property type="molecule type" value="Genomic_DNA"/>
</dbReference>
<dbReference type="InterPro" id="IPR025272">
    <property type="entry name" value="SocA_Panacea"/>
</dbReference>
<feature type="domain" description="Antitoxin SocA-like Panacea" evidence="1">
    <location>
        <begin position="24"/>
        <end position="114"/>
    </location>
</feature>
<sequence>MTVSILDVASFILRERGEMSTMKLQKLCYFSQGWALAWDDKPLFEEDFQAWANGPVSPPLYVKHRGRCSVSELAHEKPKALKLEQKLIVRSVLDTYSQMSGFQLSELSHKGAPWRAVRESYGAREGERCVGVISKEAMKAYFSSL</sequence>
<dbReference type="Pfam" id="PF13274">
    <property type="entry name" value="SocA_Panacea"/>
    <property type="match status" value="1"/>
</dbReference>
<protein>
    <recommendedName>
        <fullName evidence="1">Antitoxin SocA-like Panacea domain-containing protein</fullName>
    </recommendedName>
</protein>
<dbReference type="Proteomes" id="UP000249166">
    <property type="component" value="Unassembled WGS sequence"/>
</dbReference>
<proteinExistence type="predicted"/>
<comment type="caution">
    <text evidence="2">The sequence shown here is derived from an EMBL/GenBank/DDBJ whole genome shotgun (WGS) entry which is preliminary data.</text>
</comment>
<accession>A0A328HLM5</accession>
<evidence type="ECO:0000313" key="2">
    <source>
        <dbReference type="EMBL" id="RAM38325.1"/>
    </source>
</evidence>
<dbReference type="OrthoDB" id="9799173at2"/>
<dbReference type="AlphaFoldDB" id="A0A328HLM5"/>
<evidence type="ECO:0000259" key="1">
    <source>
        <dbReference type="Pfam" id="PF13274"/>
    </source>
</evidence>